<feature type="transmembrane region" description="Helical" evidence="11">
    <location>
        <begin position="104"/>
        <end position="126"/>
    </location>
</feature>
<evidence type="ECO:0000256" key="9">
    <source>
        <dbReference type="ARBA" id="ARBA00023224"/>
    </source>
</evidence>
<dbReference type="GO" id="GO:0004930">
    <property type="term" value="F:G protein-coupled receptor activity"/>
    <property type="evidence" value="ECO:0007669"/>
    <property type="project" value="UniProtKB-KW"/>
</dbReference>
<evidence type="ECO:0000256" key="7">
    <source>
        <dbReference type="ARBA" id="ARBA00023136"/>
    </source>
</evidence>
<comment type="similarity">
    <text evidence="10">Belongs to the G-protein coupled receptor 1 family.</text>
</comment>
<dbReference type="InterPro" id="IPR017452">
    <property type="entry name" value="GPCR_Rhodpsn_7TM"/>
</dbReference>
<dbReference type="PRINTS" id="PR00245">
    <property type="entry name" value="OLFACTORYR"/>
</dbReference>
<dbReference type="OMA" id="MARINMA"/>
<keyword evidence="5 11" id="KW-1133">Transmembrane helix</keyword>
<comment type="subcellular location">
    <subcellularLocation>
        <location evidence="1 11">Cell membrane</location>
        <topology evidence="1 11">Multi-pass membrane protein</topology>
    </subcellularLocation>
</comment>
<keyword evidence="6 10" id="KW-0297">G-protein coupled receptor</keyword>
<dbReference type="Proteomes" id="UP000694892">
    <property type="component" value="Chromosome 3S"/>
</dbReference>
<dbReference type="PROSITE" id="PS00237">
    <property type="entry name" value="G_PROTEIN_RECEP_F1_1"/>
    <property type="match status" value="1"/>
</dbReference>
<dbReference type="InterPro" id="IPR000725">
    <property type="entry name" value="Olfact_rcpt"/>
</dbReference>
<organism evidence="13 14">
    <name type="scientific">Xenopus laevis</name>
    <name type="common">African clawed frog</name>
    <dbReference type="NCBI Taxonomy" id="8355"/>
    <lineage>
        <taxon>Eukaryota</taxon>
        <taxon>Metazoa</taxon>
        <taxon>Chordata</taxon>
        <taxon>Craniata</taxon>
        <taxon>Vertebrata</taxon>
        <taxon>Euteleostomi</taxon>
        <taxon>Amphibia</taxon>
        <taxon>Batrachia</taxon>
        <taxon>Anura</taxon>
        <taxon>Pipoidea</taxon>
        <taxon>Pipidae</taxon>
        <taxon>Xenopodinae</taxon>
        <taxon>Xenopus</taxon>
        <taxon>Xenopus</taxon>
    </lineage>
</organism>
<keyword evidence="8 10" id="KW-0675">Receptor</keyword>
<evidence type="ECO:0000256" key="11">
    <source>
        <dbReference type="RuleBase" id="RU363047"/>
    </source>
</evidence>
<dbReference type="AlphaFoldDB" id="A0A974D6E5"/>
<name>A0A974D6E5_XENLA</name>
<dbReference type="CDD" id="cd13954">
    <property type="entry name" value="7tmA_OR"/>
    <property type="match status" value="1"/>
</dbReference>
<dbReference type="PANTHER" id="PTHR26452">
    <property type="entry name" value="OLFACTORY RECEPTOR"/>
    <property type="match status" value="1"/>
</dbReference>
<feature type="domain" description="G-protein coupled receptors family 1 profile" evidence="12">
    <location>
        <begin position="5"/>
        <end position="254"/>
    </location>
</feature>
<evidence type="ECO:0000256" key="1">
    <source>
        <dbReference type="ARBA" id="ARBA00004651"/>
    </source>
</evidence>
<dbReference type="PRINTS" id="PR00237">
    <property type="entry name" value="GPCRRHODOPSN"/>
</dbReference>
<feature type="transmembrane region" description="Helical" evidence="11">
    <location>
        <begin position="62"/>
        <end position="84"/>
    </location>
</feature>
<keyword evidence="9 10" id="KW-0807">Transducer</keyword>
<accession>A0A974D6E5</accession>
<dbReference type="Pfam" id="PF13853">
    <property type="entry name" value="7tm_4"/>
    <property type="match status" value="1"/>
</dbReference>
<keyword evidence="7 11" id="KW-0472">Membrane</keyword>
<feature type="transmembrane region" description="Helical" evidence="11">
    <location>
        <begin position="168"/>
        <end position="190"/>
    </location>
</feature>
<dbReference type="GO" id="GO:0005886">
    <property type="term" value="C:plasma membrane"/>
    <property type="evidence" value="ECO:0007669"/>
    <property type="project" value="UniProtKB-SubCell"/>
</dbReference>
<dbReference type="FunFam" id="1.20.1070.10:FF:000008">
    <property type="entry name" value="Olfactory receptor"/>
    <property type="match status" value="1"/>
</dbReference>
<evidence type="ECO:0000256" key="10">
    <source>
        <dbReference type="RuleBase" id="RU000688"/>
    </source>
</evidence>
<proteinExistence type="inferred from homology"/>
<keyword evidence="11" id="KW-0716">Sensory transduction</keyword>
<reference evidence="14" key="1">
    <citation type="journal article" date="2016" name="Nature">
        <title>Genome evolution in the allotetraploid frog Xenopus laevis.</title>
        <authorList>
            <person name="Session A.M."/>
            <person name="Uno Y."/>
            <person name="Kwon T."/>
            <person name="Chapman J.A."/>
            <person name="Toyoda A."/>
            <person name="Takahashi S."/>
            <person name="Fukui A."/>
            <person name="Hikosaka A."/>
            <person name="Suzuki A."/>
            <person name="Kondo M."/>
            <person name="van Heeringen S.J."/>
            <person name="Quigley I."/>
            <person name="Heinz S."/>
            <person name="Ogino H."/>
            <person name="Ochi H."/>
            <person name="Hellsten U."/>
            <person name="Lyons J.B."/>
            <person name="Simakov O."/>
            <person name="Putnam N."/>
            <person name="Stites J."/>
            <person name="Kuroki Y."/>
            <person name="Tanaka T."/>
            <person name="Michiue T."/>
            <person name="Watanabe M."/>
            <person name="Bogdanovic O."/>
            <person name="Lister R."/>
            <person name="Georgiou G."/>
            <person name="Paranjpe S.S."/>
            <person name="van Kruijsbergen I."/>
            <person name="Shu S."/>
            <person name="Carlson J."/>
            <person name="Kinoshita T."/>
            <person name="Ohta Y."/>
            <person name="Mawaribuchi S."/>
            <person name="Jenkins J."/>
            <person name="Grimwood J."/>
            <person name="Schmutz J."/>
            <person name="Mitros T."/>
            <person name="Mozaffari S.V."/>
            <person name="Suzuki Y."/>
            <person name="Haramoto Y."/>
            <person name="Yamamoto T.S."/>
            <person name="Takagi C."/>
            <person name="Heald R."/>
            <person name="Miller K."/>
            <person name="Haudenschild C."/>
            <person name="Kitzman J."/>
            <person name="Nakayama T."/>
            <person name="Izutsu Y."/>
            <person name="Robert J."/>
            <person name="Fortriede J."/>
            <person name="Burns K."/>
            <person name="Lotay V."/>
            <person name="Karimi K."/>
            <person name="Yasuoka Y."/>
            <person name="Dichmann D.S."/>
            <person name="Flajnik M.F."/>
            <person name="Houston D.W."/>
            <person name="Shendure J."/>
            <person name="DuPasquier L."/>
            <person name="Vize P.D."/>
            <person name="Zorn A.M."/>
            <person name="Ito M."/>
            <person name="Marcotte E.M."/>
            <person name="Wallingford J.B."/>
            <person name="Ito Y."/>
            <person name="Asashima M."/>
            <person name="Ueno N."/>
            <person name="Matsuda Y."/>
            <person name="Veenstra G.J."/>
            <person name="Fujiyama A."/>
            <person name="Harland R.M."/>
            <person name="Taira M."/>
            <person name="Rokhsar D.S."/>
        </authorList>
    </citation>
    <scope>NUCLEOTIDE SEQUENCE [LARGE SCALE GENOMIC DNA]</scope>
    <source>
        <strain evidence="14">J</strain>
    </source>
</reference>
<gene>
    <name evidence="13" type="ORF">XELAEV_18020153mg</name>
</gene>
<keyword evidence="4 11" id="KW-0552">Olfaction</keyword>
<feature type="transmembrane region" description="Helical" evidence="11">
    <location>
        <begin position="236"/>
        <end position="256"/>
    </location>
</feature>
<feature type="transmembrane region" description="Helical" evidence="11">
    <location>
        <begin position="202"/>
        <end position="224"/>
    </location>
</feature>
<evidence type="ECO:0000256" key="2">
    <source>
        <dbReference type="ARBA" id="ARBA00022475"/>
    </source>
</evidence>
<evidence type="ECO:0000256" key="6">
    <source>
        <dbReference type="ARBA" id="ARBA00023040"/>
    </source>
</evidence>
<evidence type="ECO:0000313" key="13">
    <source>
        <dbReference type="EMBL" id="OCT86469.1"/>
    </source>
</evidence>
<dbReference type="Gene3D" id="1.20.1070.10">
    <property type="entry name" value="Rhodopsin 7-helix transmembrane proteins"/>
    <property type="match status" value="1"/>
</dbReference>
<keyword evidence="3 10" id="KW-0812">Transmembrane</keyword>
<evidence type="ECO:0000256" key="4">
    <source>
        <dbReference type="ARBA" id="ARBA00022725"/>
    </source>
</evidence>
<evidence type="ECO:0000256" key="3">
    <source>
        <dbReference type="ARBA" id="ARBA00022692"/>
    </source>
</evidence>
<evidence type="ECO:0000313" key="14">
    <source>
        <dbReference type="Proteomes" id="UP000694892"/>
    </source>
</evidence>
<evidence type="ECO:0000259" key="12">
    <source>
        <dbReference type="PROSITE" id="PS50262"/>
    </source>
</evidence>
<dbReference type="EMBL" id="CM004471">
    <property type="protein sequence ID" value="OCT86469.1"/>
    <property type="molecule type" value="Genomic_DNA"/>
</dbReference>
<evidence type="ECO:0000256" key="5">
    <source>
        <dbReference type="ARBA" id="ARBA00022989"/>
    </source>
</evidence>
<dbReference type="InterPro" id="IPR000276">
    <property type="entry name" value="GPCR_Rhodpsn"/>
</dbReference>
<dbReference type="SUPFAM" id="SSF81321">
    <property type="entry name" value="Family A G protein-coupled receptor-like"/>
    <property type="match status" value="1"/>
</dbReference>
<protein>
    <recommendedName>
        <fullName evidence="11">Olfactory receptor</fullName>
    </recommendedName>
</protein>
<keyword evidence="2 11" id="KW-1003">Cell membrane</keyword>
<sequence>MAILGNIIIIVLICLVPQLHTPMYFYLGNLSVQDILYISSILPKLMSITITGDTSISHPECIAQVFVFVFCVCTEFMILTSMAYDRYVAICVPLHYSQIMNKKLCIIFATVSWFIGVLKSSLYSFLMSQLSFCHSKEINHFFCDVKTLLKLSCNDPTNIETIISVDGVFLGFLPFLLITTSYALIISTVLKIQTSSGRFKAFSSCFSHLIVVILFFGTAISLYLKPESKYSQEKDKLLSLLYVALVPMLNPLVYSLRNKQVFLAFKKIAKQFNICLKRT</sequence>
<feature type="transmembrane region" description="Helical" evidence="11">
    <location>
        <begin position="7"/>
        <end position="27"/>
    </location>
</feature>
<dbReference type="PROSITE" id="PS50262">
    <property type="entry name" value="G_PROTEIN_RECEP_F1_2"/>
    <property type="match status" value="1"/>
</dbReference>
<evidence type="ECO:0000256" key="8">
    <source>
        <dbReference type="ARBA" id="ARBA00023170"/>
    </source>
</evidence>
<dbReference type="GO" id="GO:0004984">
    <property type="term" value="F:olfactory receptor activity"/>
    <property type="evidence" value="ECO:0007669"/>
    <property type="project" value="InterPro"/>
</dbReference>
<dbReference type="InterPro" id="IPR050516">
    <property type="entry name" value="Olfactory_GPCR"/>
</dbReference>